<keyword evidence="15" id="KW-0376">Hydrogen peroxide</keyword>
<dbReference type="InterPro" id="IPR002016">
    <property type="entry name" value="Haem_peroxidase"/>
</dbReference>
<evidence type="ECO:0000256" key="7">
    <source>
        <dbReference type="ARBA" id="ARBA00022837"/>
    </source>
</evidence>
<feature type="disulfide bond" evidence="14">
    <location>
        <begin position="49"/>
        <end position="54"/>
    </location>
</feature>
<gene>
    <name evidence="17" type="ORF">CQW23_23659</name>
</gene>
<feature type="binding site" evidence="13">
    <location>
        <position position="186"/>
    </location>
    <ligand>
        <name>Ca(2+)</name>
        <dbReference type="ChEBI" id="CHEBI:29108"/>
        <label>2</label>
    </ligand>
</feature>
<dbReference type="STRING" id="33114.A0A2G2VSJ6"/>
<name>A0A2G2VSJ6_CAPBA</name>
<feature type="domain" description="Plant heme peroxidase family profile" evidence="16">
    <location>
        <begin position="6"/>
        <end position="295"/>
    </location>
</feature>
<evidence type="ECO:0000256" key="1">
    <source>
        <dbReference type="ARBA" id="ARBA00000189"/>
    </source>
</evidence>
<evidence type="ECO:0000256" key="12">
    <source>
        <dbReference type="PIRSR" id="PIRSR600823-2"/>
    </source>
</evidence>
<dbReference type="SUPFAM" id="SSF48113">
    <property type="entry name" value="Heme-dependent peroxidases"/>
    <property type="match status" value="1"/>
</dbReference>
<keyword evidence="4 15" id="KW-0575">Peroxidase</keyword>
<keyword evidence="9 13" id="KW-0408">Iron</keyword>
<feature type="binding site" evidence="13">
    <location>
        <position position="237"/>
    </location>
    <ligand>
        <name>Ca(2+)</name>
        <dbReference type="ChEBI" id="CHEBI:29108"/>
        <label>2</label>
    </ligand>
</feature>
<dbReference type="InterPro" id="IPR000823">
    <property type="entry name" value="Peroxidase_pln"/>
</dbReference>
<dbReference type="PRINTS" id="PR00458">
    <property type="entry name" value="PEROXIDASE"/>
</dbReference>
<dbReference type="EMBL" id="MLFT02000010">
    <property type="protein sequence ID" value="PHT35959.1"/>
    <property type="molecule type" value="Genomic_DNA"/>
</dbReference>
<feature type="disulfide bond" evidence="14">
    <location>
        <begin position="16"/>
        <end position="96"/>
    </location>
</feature>
<accession>A0A2G2VSJ6</accession>
<feature type="binding site" description="axial binding residue" evidence="13">
    <location>
        <position position="185"/>
    </location>
    <ligand>
        <name>heme b</name>
        <dbReference type="ChEBI" id="CHEBI:60344"/>
    </ligand>
    <ligandPart>
        <name>Fe</name>
        <dbReference type="ChEBI" id="CHEBI:18248"/>
    </ligandPart>
</feature>
<dbReference type="PRINTS" id="PR00461">
    <property type="entry name" value="PLPEROXIDASE"/>
</dbReference>
<comment type="function">
    <text evidence="2">Removal of H(2)O(2), oxidation of toxic reductants, biosynthesis and degradation of lignin, suberization, auxin catabolism, response to environmental stresses such as wounding, pathogen attack and oxidative stress. These functions might be dependent on each isozyme/isoform in each plant tissue.</text>
</comment>
<keyword evidence="11" id="KW-0325">Glycoprotein</keyword>
<comment type="similarity">
    <text evidence="15">Belongs to the peroxidase family. Classical plant (class III) peroxidase subfamily.</text>
</comment>
<feature type="binding site" evidence="13">
    <location>
        <position position="69"/>
    </location>
    <ligand>
        <name>Ca(2+)</name>
        <dbReference type="ChEBI" id="CHEBI:29108"/>
        <label>1</label>
    </ligand>
</feature>
<evidence type="ECO:0000256" key="2">
    <source>
        <dbReference type="ARBA" id="ARBA00002322"/>
    </source>
</evidence>
<reference evidence="17 18" key="1">
    <citation type="journal article" date="2017" name="Genome Biol.">
        <title>New reference genome sequences of hot pepper reveal the massive evolution of plant disease-resistance genes by retroduplication.</title>
        <authorList>
            <person name="Kim S."/>
            <person name="Park J."/>
            <person name="Yeom S.I."/>
            <person name="Kim Y.M."/>
            <person name="Seo E."/>
            <person name="Kim K.T."/>
            <person name="Kim M.S."/>
            <person name="Lee J.M."/>
            <person name="Cheong K."/>
            <person name="Shin H.S."/>
            <person name="Kim S.B."/>
            <person name="Han K."/>
            <person name="Lee J."/>
            <person name="Park M."/>
            <person name="Lee H.A."/>
            <person name="Lee H.Y."/>
            <person name="Lee Y."/>
            <person name="Oh S."/>
            <person name="Lee J.H."/>
            <person name="Choi E."/>
            <person name="Choi E."/>
            <person name="Lee S.E."/>
            <person name="Jeon J."/>
            <person name="Kim H."/>
            <person name="Choi G."/>
            <person name="Song H."/>
            <person name="Lee J."/>
            <person name="Lee S.C."/>
            <person name="Kwon J.K."/>
            <person name="Lee H.Y."/>
            <person name="Koo N."/>
            <person name="Hong Y."/>
            <person name="Kim R.W."/>
            <person name="Kang W.H."/>
            <person name="Huh J.H."/>
            <person name="Kang B.C."/>
            <person name="Yang T.J."/>
            <person name="Lee Y.H."/>
            <person name="Bennetzen J.L."/>
            <person name="Choi D."/>
        </authorList>
    </citation>
    <scope>NUCLEOTIDE SEQUENCE [LARGE SCALE GENOMIC DNA]</scope>
    <source>
        <strain evidence="18">cv. PBC81</strain>
    </source>
</reference>
<dbReference type="Gene3D" id="1.10.420.10">
    <property type="entry name" value="Peroxidase, domain 2"/>
    <property type="match status" value="1"/>
</dbReference>
<dbReference type="EC" id="1.11.1.7" evidence="3 15"/>
<keyword evidence="15" id="KW-0964">Secreted</keyword>
<comment type="catalytic activity">
    <reaction evidence="1 15">
        <text>2 a phenolic donor + H2O2 = 2 a phenolic radical donor + 2 H2O</text>
        <dbReference type="Rhea" id="RHEA:56136"/>
        <dbReference type="ChEBI" id="CHEBI:15377"/>
        <dbReference type="ChEBI" id="CHEBI:16240"/>
        <dbReference type="ChEBI" id="CHEBI:139520"/>
        <dbReference type="ChEBI" id="CHEBI:139521"/>
        <dbReference type="EC" id="1.11.1.7"/>
    </reaction>
</comment>
<dbReference type="InterPro" id="IPR010255">
    <property type="entry name" value="Haem_peroxidase_sf"/>
</dbReference>
<evidence type="ECO:0000256" key="3">
    <source>
        <dbReference type="ARBA" id="ARBA00012313"/>
    </source>
</evidence>
<keyword evidence="8 15" id="KW-0560">Oxidoreductase</keyword>
<feature type="binding site" evidence="13">
    <location>
        <position position="230"/>
    </location>
    <ligand>
        <name>Ca(2+)</name>
        <dbReference type="ChEBI" id="CHEBI:29108"/>
        <label>2</label>
    </ligand>
</feature>
<dbReference type="GO" id="GO:0006979">
    <property type="term" value="P:response to oxidative stress"/>
    <property type="evidence" value="ECO:0007669"/>
    <property type="project" value="UniProtKB-UniRule"/>
</dbReference>
<dbReference type="PROSITE" id="PS50873">
    <property type="entry name" value="PEROXIDASE_4"/>
    <property type="match status" value="1"/>
</dbReference>
<evidence type="ECO:0000256" key="8">
    <source>
        <dbReference type="ARBA" id="ARBA00023002"/>
    </source>
</evidence>
<evidence type="ECO:0000256" key="15">
    <source>
        <dbReference type="RuleBase" id="RU362060"/>
    </source>
</evidence>
<dbReference type="PANTHER" id="PTHR31388">
    <property type="entry name" value="PEROXIDASE 72-RELATED"/>
    <property type="match status" value="1"/>
</dbReference>
<evidence type="ECO:0000256" key="10">
    <source>
        <dbReference type="ARBA" id="ARBA00023157"/>
    </source>
</evidence>
<dbReference type="GO" id="GO:0020037">
    <property type="term" value="F:heme binding"/>
    <property type="evidence" value="ECO:0007669"/>
    <property type="project" value="UniProtKB-UniRule"/>
</dbReference>
<evidence type="ECO:0000313" key="17">
    <source>
        <dbReference type="EMBL" id="PHT35959.1"/>
    </source>
</evidence>
<dbReference type="Gene3D" id="1.10.520.10">
    <property type="match status" value="1"/>
</dbReference>
<protein>
    <recommendedName>
        <fullName evidence="3 15">Peroxidase</fullName>
        <ecNumber evidence="3 15">1.11.1.7</ecNumber>
    </recommendedName>
</protein>
<evidence type="ECO:0000256" key="9">
    <source>
        <dbReference type="ARBA" id="ARBA00023004"/>
    </source>
</evidence>
<dbReference type="InterPro" id="IPR033905">
    <property type="entry name" value="Secretory_peroxidase"/>
</dbReference>
<dbReference type="GO" id="GO:0042744">
    <property type="term" value="P:hydrogen peroxide catabolic process"/>
    <property type="evidence" value="ECO:0007669"/>
    <property type="project" value="UniProtKB-KW"/>
</dbReference>
<comment type="caution">
    <text evidence="17">The sequence shown here is derived from an EMBL/GenBank/DDBJ whole genome shotgun (WGS) entry which is preliminary data.</text>
</comment>
<dbReference type="GO" id="GO:0046872">
    <property type="term" value="F:metal ion binding"/>
    <property type="evidence" value="ECO:0007669"/>
    <property type="project" value="UniProtKB-UniRule"/>
</dbReference>
<dbReference type="FunFam" id="1.10.420.10:FF:000006">
    <property type="entry name" value="Peroxidase"/>
    <property type="match status" value="1"/>
</dbReference>
<keyword evidence="7 13" id="KW-0106">Calcium</keyword>
<evidence type="ECO:0000256" key="6">
    <source>
        <dbReference type="ARBA" id="ARBA00022723"/>
    </source>
</evidence>
<keyword evidence="18" id="KW-1185">Reference proteome</keyword>
<feature type="binding site" evidence="13">
    <location>
        <position position="51"/>
    </location>
    <ligand>
        <name>Ca(2+)</name>
        <dbReference type="ChEBI" id="CHEBI:29108"/>
        <label>1</label>
    </ligand>
</feature>
<feature type="binding site" evidence="13">
    <location>
        <position position="48"/>
    </location>
    <ligand>
        <name>Ca(2+)</name>
        <dbReference type="ChEBI" id="CHEBI:29108"/>
        <label>1</label>
    </ligand>
</feature>
<reference evidence="18" key="2">
    <citation type="journal article" date="2017" name="J. Anim. Genet.">
        <title>Multiple reference genome sequences of hot pepper reveal the massive evolution of plant disease resistance genes by retroduplication.</title>
        <authorList>
            <person name="Kim S."/>
            <person name="Park J."/>
            <person name="Yeom S.-I."/>
            <person name="Kim Y.-M."/>
            <person name="Seo E."/>
            <person name="Kim K.-T."/>
            <person name="Kim M.-S."/>
            <person name="Lee J.M."/>
            <person name="Cheong K."/>
            <person name="Shin H.-S."/>
            <person name="Kim S.-B."/>
            <person name="Han K."/>
            <person name="Lee J."/>
            <person name="Park M."/>
            <person name="Lee H.-A."/>
            <person name="Lee H.-Y."/>
            <person name="Lee Y."/>
            <person name="Oh S."/>
            <person name="Lee J.H."/>
            <person name="Choi E."/>
            <person name="Choi E."/>
            <person name="Lee S.E."/>
            <person name="Jeon J."/>
            <person name="Kim H."/>
            <person name="Choi G."/>
            <person name="Song H."/>
            <person name="Lee J."/>
            <person name="Lee S.-C."/>
            <person name="Kwon J.-K."/>
            <person name="Lee H.-Y."/>
            <person name="Koo N."/>
            <person name="Hong Y."/>
            <person name="Kim R.W."/>
            <person name="Kang W.-H."/>
            <person name="Huh J.H."/>
            <person name="Kang B.-C."/>
            <person name="Yang T.-J."/>
            <person name="Lee Y.-H."/>
            <person name="Bennetzen J.L."/>
            <person name="Choi D."/>
        </authorList>
    </citation>
    <scope>NUCLEOTIDE SEQUENCE [LARGE SCALE GENOMIC DNA]</scope>
    <source>
        <strain evidence="18">cv. PBC81</strain>
    </source>
</reference>
<feature type="binding site" evidence="12">
    <location>
        <position position="155"/>
    </location>
    <ligand>
        <name>substrate</name>
    </ligand>
</feature>
<comment type="subcellular location">
    <subcellularLocation>
        <location evidence="15">Secreted</location>
    </subcellularLocation>
</comment>
<dbReference type="Pfam" id="PF00141">
    <property type="entry name" value="peroxidase"/>
    <property type="match status" value="1"/>
</dbReference>
<comment type="cofactor">
    <cofactor evidence="13 15">
        <name>Ca(2+)</name>
        <dbReference type="ChEBI" id="CHEBI:29108"/>
    </cofactor>
    <text evidence="13 15">Binds 2 calcium ions per subunit.</text>
</comment>
<evidence type="ECO:0000313" key="18">
    <source>
        <dbReference type="Proteomes" id="UP000224567"/>
    </source>
</evidence>
<organism evidence="17 18">
    <name type="scientific">Capsicum baccatum</name>
    <name type="common">Peruvian pepper</name>
    <dbReference type="NCBI Taxonomy" id="33114"/>
    <lineage>
        <taxon>Eukaryota</taxon>
        <taxon>Viridiplantae</taxon>
        <taxon>Streptophyta</taxon>
        <taxon>Embryophyta</taxon>
        <taxon>Tracheophyta</taxon>
        <taxon>Spermatophyta</taxon>
        <taxon>Magnoliopsida</taxon>
        <taxon>eudicotyledons</taxon>
        <taxon>Gunneridae</taxon>
        <taxon>Pentapetalae</taxon>
        <taxon>asterids</taxon>
        <taxon>lamiids</taxon>
        <taxon>Solanales</taxon>
        <taxon>Solanaceae</taxon>
        <taxon>Solanoideae</taxon>
        <taxon>Capsiceae</taxon>
        <taxon>Capsicum</taxon>
    </lineage>
</organism>
<feature type="binding site" evidence="13">
    <location>
        <position position="57"/>
    </location>
    <ligand>
        <name>Ca(2+)</name>
        <dbReference type="ChEBI" id="CHEBI:29108"/>
        <label>1</label>
    </ligand>
</feature>
<evidence type="ECO:0000256" key="14">
    <source>
        <dbReference type="PIRSR" id="PIRSR600823-5"/>
    </source>
</evidence>
<feature type="disulfide bond" evidence="14">
    <location>
        <begin position="192"/>
        <end position="217"/>
    </location>
</feature>
<evidence type="ECO:0000256" key="4">
    <source>
        <dbReference type="ARBA" id="ARBA00022559"/>
    </source>
</evidence>
<keyword evidence="10 14" id="KW-1015">Disulfide bond</keyword>
<evidence type="ECO:0000256" key="5">
    <source>
        <dbReference type="ARBA" id="ARBA00022617"/>
    </source>
</evidence>
<dbReference type="PANTHER" id="PTHR31388:SF245">
    <property type="entry name" value="PEROXIDASE"/>
    <property type="match status" value="1"/>
</dbReference>
<keyword evidence="6 13" id="KW-0479">Metal-binding</keyword>
<dbReference type="OrthoDB" id="2113341at2759"/>
<dbReference type="AlphaFoldDB" id="A0A2G2VSJ6"/>
<dbReference type="CDD" id="cd00693">
    <property type="entry name" value="secretory_peroxidase"/>
    <property type="match status" value="1"/>
</dbReference>
<dbReference type="GO" id="GO:0140825">
    <property type="term" value="F:lactoperoxidase activity"/>
    <property type="evidence" value="ECO:0007669"/>
    <property type="project" value="UniProtKB-EC"/>
</dbReference>
<dbReference type="GO" id="GO:0005576">
    <property type="term" value="C:extracellular region"/>
    <property type="evidence" value="ECO:0007669"/>
    <property type="project" value="UniProtKB-SubCell"/>
</dbReference>
<keyword evidence="5 15" id="KW-0349">Heme</keyword>
<evidence type="ECO:0000256" key="11">
    <source>
        <dbReference type="ARBA" id="ARBA00023180"/>
    </source>
</evidence>
<sequence length="295" mass="32354">MALSSSLSLNFYDHVCPQALPTLKRVVEDVVKQESRMSASLLCLHFLDCFVNGCEASILLDKIATIDSEKTVVPNNNSIRGFDVIDKIKSEVDKCCGHPIVSCTDIVAVAARDSVVAISSSGVFHEHLGGPTYAVPLGRRDSTTSSRTTTNNDIPAPFMDLPALIKNFNKQGLDEKDLVALSWGHTIGFSQCFTFRNLIYNETNIEPSFARQRQANCPRSGGDSKLAPLDLTPSLFDSKYFSNLVSKKGLLHFDQELCNGGQTNNLVKKYSINFGSFSKDFVSSMIKMGNIKPLT</sequence>
<dbReference type="Proteomes" id="UP000224567">
    <property type="component" value="Unassembled WGS sequence"/>
</dbReference>
<proteinExistence type="inferred from homology"/>
<comment type="cofactor">
    <cofactor evidence="13 15">
        <name>heme b</name>
        <dbReference type="ChEBI" id="CHEBI:60344"/>
    </cofactor>
    <text evidence="13 15">Binds 1 heme b (iron(II)-protoporphyrin IX) group per subunit.</text>
</comment>
<evidence type="ECO:0000256" key="13">
    <source>
        <dbReference type="PIRSR" id="PIRSR600823-3"/>
    </source>
</evidence>
<evidence type="ECO:0000259" key="16">
    <source>
        <dbReference type="PROSITE" id="PS50873"/>
    </source>
</evidence>
<feature type="binding site" evidence="13">
    <location>
        <position position="53"/>
    </location>
    <ligand>
        <name>Ca(2+)</name>
        <dbReference type="ChEBI" id="CHEBI:29108"/>
        <label>1</label>
    </ligand>
</feature>